<dbReference type="InterPro" id="IPR036465">
    <property type="entry name" value="vWFA_dom_sf"/>
</dbReference>
<evidence type="ECO:0000313" key="4">
    <source>
        <dbReference type="EMBL" id="KAK7088195.1"/>
    </source>
</evidence>
<keyword evidence="2" id="KW-0472">Membrane</keyword>
<dbReference type="InterPro" id="IPR010734">
    <property type="entry name" value="Copine_C"/>
</dbReference>
<keyword evidence="2" id="KW-1133">Transmembrane helix</keyword>
<keyword evidence="5" id="KW-1185">Reference proteome</keyword>
<feature type="transmembrane region" description="Helical" evidence="2">
    <location>
        <begin position="6"/>
        <end position="24"/>
    </location>
</feature>
<dbReference type="GO" id="GO:0005634">
    <property type="term" value="C:nucleus"/>
    <property type="evidence" value="ECO:0007669"/>
    <property type="project" value="TreeGrafter"/>
</dbReference>
<dbReference type="GO" id="GO:0016567">
    <property type="term" value="P:protein ubiquitination"/>
    <property type="evidence" value="ECO:0007669"/>
    <property type="project" value="TreeGrafter"/>
</dbReference>
<dbReference type="PANTHER" id="PTHR45751">
    <property type="entry name" value="COPINE FAMILY PROTEIN 1"/>
    <property type="match status" value="1"/>
</dbReference>
<reference evidence="4 5" key="1">
    <citation type="submission" date="2024-02" db="EMBL/GenBank/DDBJ databases">
        <title>Chromosome-scale genome assembly of the rough periwinkle Littorina saxatilis.</title>
        <authorList>
            <person name="De Jode A."/>
            <person name="Faria R."/>
            <person name="Formenti G."/>
            <person name="Sims Y."/>
            <person name="Smith T.P."/>
            <person name="Tracey A."/>
            <person name="Wood J.M.D."/>
            <person name="Zagrodzka Z.B."/>
            <person name="Johannesson K."/>
            <person name="Butlin R.K."/>
            <person name="Leder E.H."/>
        </authorList>
    </citation>
    <scope>NUCLEOTIDE SEQUENCE [LARGE SCALE GENOMIC DNA]</scope>
    <source>
        <strain evidence="4">Snail1</strain>
        <tissue evidence="4">Muscle</tissue>
    </source>
</reference>
<dbReference type="SMART" id="SM00327">
    <property type="entry name" value="VWA"/>
    <property type="match status" value="1"/>
</dbReference>
<dbReference type="Pfam" id="PF07002">
    <property type="entry name" value="Copine"/>
    <property type="match status" value="1"/>
</dbReference>
<proteinExistence type="predicted"/>
<dbReference type="GO" id="GO:0004842">
    <property type="term" value="F:ubiquitin-protein transferase activity"/>
    <property type="evidence" value="ECO:0007669"/>
    <property type="project" value="TreeGrafter"/>
</dbReference>
<feature type="region of interest" description="Disordered" evidence="1">
    <location>
        <begin position="328"/>
        <end position="376"/>
    </location>
</feature>
<evidence type="ECO:0000259" key="3">
    <source>
        <dbReference type="SMART" id="SM00327"/>
    </source>
</evidence>
<dbReference type="SUPFAM" id="SSF53300">
    <property type="entry name" value="vWA-like"/>
    <property type="match status" value="1"/>
</dbReference>
<accession>A0AAN9AJW4</accession>
<gene>
    <name evidence="4" type="ORF">V1264_022137</name>
</gene>
<keyword evidence="2" id="KW-0812">Transmembrane</keyword>
<evidence type="ECO:0000256" key="2">
    <source>
        <dbReference type="SAM" id="Phobius"/>
    </source>
</evidence>
<organism evidence="4 5">
    <name type="scientific">Littorina saxatilis</name>
    <dbReference type="NCBI Taxonomy" id="31220"/>
    <lineage>
        <taxon>Eukaryota</taxon>
        <taxon>Metazoa</taxon>
        <taxon>Spiralia</taxon>
        <taxon>Lophotrochozoa</taxon>
        <taxon>Mollusca</taxon>
        <taxon>Gastropoda</taxon>
        <taxon>Caenogastropoda</taxon>
        <taxon>Littorinimorpha</taxon>
        <taxon>Littorinoidea</taxon>
        <taxon>Littorinidae</taxon>
        <taxon>Littorina</taxon>
    </lineage>
</organism>
<feature type="domain" description="VWFA" evidence="3">
    <location>
        <begin position="99"/>
        <end position="288"/>
    </location>
</feature>
<protein>
    <recommendedName>
        <fullName evidence="3">VWFA domain-containing protein</fullName>
    </recommendedName>
</protein>
<dbReference type="InterPro" id="IPR052079">
    <property type="entry name" value="E3_ligase/Copine_domain"/>
</dbReference>
<dbReference type="InterPro" id="IPR002035">
    <property type="entry name" value="VWF_A"/>
</dbReference>
<evidence type="ECO:0000256" key="1">
    <source>
        <dbReference type="SAM" id="MobiDB-lite"/>
    </source>
</evidence>
<dbReference type="Proteomes" id="UP001374579">
    <property type="component" value="Unassembled WGS sequence"/>
</dbReference>
<dbReference type="Gene3D" id="3.40.50.410">
    <property type="entry name" value="von Willebrand factor, type A domain"/>
    <property type="match status" value="1"/>
</dbReference>
<name>A0AAN9AJW4_9CAEN</name>
<comment type="caution">
    <text evidence="4">The sequence shown here is derived from an EMBL/GenBank/DDBJ whole genome shotgun (WGS) entry which is preliminary data.</text>
</comment>
<evidence type="ECO:0000313" key="5">
    <source>
        <dbReference type="Proteomes" id="UP001374579"/>
    </source>
</evidence>
<dbReference type="PANTHER" id="PTHR45751:SF53">
    <property type="entry name" value="VWFA DOMAIN-CONTAINING PROTEIN"/>
    <property type="match status" value="1"/>
</dbReference>
<sequence>MSLLSCLMYVVANVVWFAMVWIFHRARHRQQLIRRQQHNSNLDQQFLTSVVGGPSRHIMHTSIFSMFGLHENRTFFSFEDHFSSYEEVAEACKRAGLDKCQLILGVDFSASNEWQGRKTFNSQCLHKVVAGKILNPYQKVISTIGRTLEGFDTDNYIPTFGFADKETKSDKVFSFTRESRGCRGFREVLQRYDRVVAMVTLGGPTNFAPIIREAIRIVREKKSYHILIIIADGQVTEYAPTVEAIVEACTVPLSIVVVGVGDGPWDAMEMFDNRLPQRLFDNFQFVNFHKVTAKKKNPDLSLALHMMMEIPDQYKTIKSMGYLDFPPDEDKRDLAGSSGVAQNGEARRRAPSTELNMSLVEGKSDFGTPERINSES</sequence>
<dbReference type="AlphaFoldDB" id="A0AAN9AJW4"/>
<dbReference type="EMBL" id="JBAMIC010004070">
    <property type="protein sequence ID" value="KAK7088195.1"/>
    <property type="molecule type" value="Genomic_DNA"/>
</dbReference>